<comment type="caution">
    <text evidence="9">The sequence shown here is derived from an EMBL/GenBank/DDBJ whole genome shotgun (WGS) entry which is preliminary data.</text>
</comment>
<evidence type="ECO:0000313" key="9">
    <source>
        <dbReference type="EMBL" id="PKV10352.1"/>
    </source>
</evidence>
<name>A0A2N3RD05_9BIFI</name>
<evidence type="ECO:0000256" key="4">
    <source>
        <dbReference type="ARBA" id="ARBA00022692"/>
    </source>
</evidence>
<dbReference type="PANTHER" id="PTHR42718:SF43">
    <property type="entry name" value="LINCOMYCIN RESISTANCE PROTEIN LMRB"/>
    <property type="match status" value="1"/>
</dbReference>
<dbReference type="PRINTS" id="PR01036">
    <property type="entry name" value="TCRTETB"/>
</dbReference>
<keyword evidence="6 7" id="KW-0472">Membrane</keyword>
<evidence type="ECO:0000256" key="6">
    <source>
        <dbReference type="ARBA" id="ARBA00023136"/>
    </source>
</evidence>
<dbReference type="InterPro" id="IPR036259">
    <property type="entry name" value="MFS_trans_sf"/>
</dbReference>
<proteinExistence type="predicted"/>
<keyword evidence="2" id="KW-0813">Transport</keyword>
<dbReference type="PANTHER" id="PTHR42718">
    <property type="entry name" value="MAJOR FACILITATOR SUPERFAMILY MULTIDRUG TRANSPORTER MFSC"/>
    <property type="match status" value="1"/>
</dbReference>
<feature type="transmembrane region" description="Helical" evidence="7">
    <location>
        <begin position="299"/>
        <end position="321"/>
    </location>
</feature>
<accession>A0A2N3RD05</accession>
<feature type="transmembrane region" description="Helical" evidence="7">
    <location>
        <begin position="429"/>
        <end position="451"/>
    </location>
</feature>
<feature type="transmembrane region" description="Helical" evidence="7">
    <location>
        <begin position="333"/>
        <end position="353"/>
    </location>
</feature>
<dbReference type="Gene3D" id="1.20.1250.20">
    <property type="entry name" value="MFS general substrate transporter like domains"/>
    <property type="match status" value="1"/>
</dbReference>
<dbReference type="Gene3D" id="1.20.1720.10">
    <property type="entry name" value="Multidrug resistance protein D"/>
    <property type="match status" value="1"/>
</dbReference>
<dbReference type="NCBIfam" id="TIGR00711">
    <property type="entry name" value="efflux_EmrB"/>
    <property type="match status" value="1"/>
</dbReference>
<dbReference type="InterPro" id="IPR011701">
    <property type="entry name" value="MFS"/>
</dbReference>
<feature type="transmembrane region" description="Helical" evidence="7">
    <location>
        <begin position="81"/>
        <end position="101"/>
    </location>
</feature>
<dbReference type="EMBL" id="PCHJ01000006">
    <property type="protein sequence ID" value="PKV10352.1"/>
    <property type="molecule type" value="Genomic_DNA"/>
</dbReference>
<sequence>MPTYEKMTASLRWRAVCLKKEIIIVHNTSTSASVHRSRPAVPHPWPAIAALMIGAFVGMLSETSLNIALPNLMESFQIPAATVQWLVTGYMLVIGIVLPFSSLISKWFTTRQTVIFGLVAFLAGSVVSAMAPTFPVLLTGRLIQGIGTGLILPLMFTVAMLIFPPARLGTVMGMCALVIMFAPAIGPTLTGIILGKLTWHWIFWFFTPFLVVALIFAVGFLKNVGTITHQRPDLASILESIVGFGGLVAGVSLASRYGWLSPVTLIILVVALAALVLYIRRQLGLEHPVLNLRIFSITAFRYGATLVMLDFAVILSSMYLLPQFLQRGLLLPVAMTGILMLPGGAINALVSAFAGRLYDGFGARMPVRCGFLVALLGTVILLFTGPHTPVALVVAAHIILMIGCPLAMSPAQTYALNSLSGPQSGDGSTIINTMQQIVGAVATAVTTSLLAMGEGQAAGVDKAQAFTRGTHYGLAFTLVLILAALAVSLKVRNFSHAEQPETERDIQQAPSSHR</sequence>
<protein>
    <submittedName>
        <fullName evidence="9">DSBA oxidoreductase</fullName>
    </submittedName>
</protein>
<feature type="domain" description="Major facilitator superfamily (MFS) profile" evidence="8">
    <location>
        <begin position="47"/>
        <end position="495"/>
    </location>
</feature>
<organism evidence="9 10">
    <name type="scientific">Bifidobacterium asteroides</name>
    <dbReference type="NCBI Taxonomy" id="1684"/>
    <lineage>
        <taxon>Bacteria</taxon>
        <taxon>Bacillati</taxon>
        <taxon>Actinomycetota</taxon>
        <taxon>Actinomycetes</taxon>
        <taxon>Bifidobacteriales</taxon>
        <taxon>Bifidobacteriaceae</taxon>
        <taxon>Bifidobacterium</taxon>
    </lineage>
</organism>
<feature type="transmembrane region" description="Helical" evidence="7">
    <location>
        <begin position="233"/>
        <end position="253"/>
    </location>
</feature>
<feature type="transmembrane region" description="Helical" evidence="7">
    <location>
        <begin position="143"/>
        <end position="163"/>
    </location>
</feature>
<dbReference type="SUPFAM" id="SSF103473">
    <property type="entry name" value="MFS general substrate transporter"/>
    <property type="match status" value="1"/>
</dbReference>
<feature type="transmembrane region" description="Helical" evidence="7">
    <location>
        <begin position="259"/>
        <end position="279"/>
    </location>
</feature>
<feature type="transmembrane region" description="Helical" evidence="7">
    <location>
        <begin position="390"/>
        <end position="408"/>
    </location>
</feature>
<gene>
    <name evidence="9" type="ORF">CQR44_0159</name>
</gene>
<dbReference type="GO" id="GO:0005886">
    <property type="term" value="C:plasma membrane"/>
    <property type="evidence" value="ECO:0007669"/>
    <property type="project" value="UniProtKB-SubCell"/>
</dbReference>
<dbReference type="PROSITE" id="PS50850">
    <property type="entry name" value="MFS"/>
    <property type="match status" value="1"/>
</dbReference>
<keyword evidence="4 7" id="KW-0812">Transmembrane</keyword>
<dbReference type="RefSeq" id="WP_257468444.1">
    <property type="nucleotide sequence ID" value="NZ_PCHJ01000006.1"/>
</dbReference>
<evidence type="ECO:0000256" key="2">
    <source>
        <dbReference type="ARBA" id="ARBA00022448"/>
    </source>
</evidence>
<feature type="transmembrane region" description="Helical" evidence="7">
    <location>
        <begin position="45"/>
        <end position="69"/>
    </location>
</feature>
<dbReference type="Pfam" id="PF07690">
    <property type="entry name" value="MFS_1"/>
    <property type="match status" value="1"/>
</dbReference>
<feature type="transmembrane region" description="Helical" evidence="7">
    <location>
        <begin position="471"/>
        <end position="489"/>
    </location>
</feature>
<evidence type="ECO:0000256" key="1">
    <source>
        <dbReference type="ARBA" id="ARBA00004651"/>
    </source>
</evidence>
<keyword evidence="5 7" id="KW-1133">Transmembrane helix</keyword>
<feature type="transmembrane region" description="Helical" evidence="7">
    <location>
        <begin position="113"/>
        <end position="131"/>
    </location>
</feature>
<feature type="transmembrane region" description="Helical" evidence="7">
    <location>
        <begin position="365"/>
        <end position="384"/>
    </location>
</feature>
<evidence type="ECO:0000259" key="8">
    <source>
        <dbReference type="PROSITE" id="PS50850"/>
    </source>
</evidence>
<dbReference type="Proteomes" id="UP000233731">
    <property type="component" value="Unassembled WGS sequence"/>
</dbReference>
<evidence type="ECO:0000256" key="3">
    <source>
        <dbReference type="ARBA" id="ARBA00022475"/>
    </source>
</evidence>
<feature type="transmembrane region" description="Helical" evidence="7">
    <location>
        <begin position="175"/>
        <end position="195"/>
    </location>
</feature>
<feature type="transmembrane region" description="Helical" evidence="7">
    <location>
        <begin position="201"/>
        <end position="221"/>
    </location>
</feature>
<keyword evidence="3" id="KW-1003">Cell membrane</keyword>
<dbReference type="AlphaFoldDB" id="A0A2N3RD05"/>
<evidence type="ECO:0000256" key="7">
    <source>
        <dbReference type="SAM" id="Phobius"/>
    </source>
</evidence>
<reference evidence="9 10" key="1">
    <citation type="submission" date="2017-10" db="EMBL/GenBank/DDBJ databases">
        <title>Bifidobacterium genomics.</title>
        <authorList>
            <person name="Lugli G.A."/>
            <person name="Milani C."/>
            <person name="Mancabelli L."/>
        </authorList>
    </citation>
    <scope>NUCLEOTIDE SEQUENCE [LARGE SCALE GENOMIC DNA]</scope>
    <source>
        <strain evidence="9 10">1460B</strain>
    </source>
</reference>
<dbReference type="InterPro" id="IPR020846">
    <property type="entry name" value="MFS_dom"/>
</dbReference>
<dbReference type="GO" id="GO:0022857">
    <property type="term" value="F:transmembrane transporter activity"/>
    <property type="evidence" value="ECO:0007669"/>
    <property type="project" value="InterPro"/>
</dbReference>
<dbReference type="CDD" id="cd17503">
    <property type="entry name" value="MFS_LmrB_MDR_like"/>
    <property type="match status" value="1"/>
</dbReference>
<comment type="subcellular location">
    <subcellularLocation>
        <location evidence="1">Cell membrane</location>
        <topology evidence="1">Multi-pass membrane protein</topology>
    </subcellularLocation>
</comment>
<evidence type="ECO:0000313" key="10">
    <source>
        <dbReference type="Proteomes" id="UP000233731"/>
    </source>
</evidence>
<evidence type="ECO:0000256" key="5">
    <source>
        <dbReference type="ARBA" id="ARBA00022989"/>
    </source>
</evidence>
<dbReference type="InterPro" id="IPR004638">
    <property type="entry name" value="EmrB-like"/>
</dbReference>